<evidence type="ECO:0000256" key="11">
    <source>
        <dbReference type="ARBA" id="ARBA00035585"/>
    </source>
</evidence>
<dbReference type="KEGG" id="azm:DM194_01180"/>
<comment type="catalytic activity">
    <reaction evidence="11">
        <text>fluoride(in) = fluoride(out)</text>
        <dbReference type="Rhea" id="RHEA:76159"/>
        <dbReference type="ChEBI" id="CHEBI:17051"/>
    </reaction>
    <physiologicalReaction direction="left-to-right" evidence="11">
        <dbReference type="Rhea" id="RHEA:76160"/>
    </physiologicalReaction>
</comment>
<proteinExistence type="inferred from homology"/>
<dbReference type="GO" id="GO:0062054">
    <property type="term" value="F:fluoride channel activity"/>
    <property type="evidence" value="ECO:0007669"/>
    <property type="project" value="UniProtKB-UniRule"/>
</dbReference>
<evidence type="ECO:0000256" key="5">
    <source>
        <dbReference type="ARBA" id="ARBA00022989"/>
    </source>
</evidence>
<sequence length="127" mass="13608">MWLPTVLVFVGGGCGAIVRELFMLMLGRYSAAFPVDIFAANVLACFLLGLVTGLHQENRASANAMFLISTGFCGGTSTFSSFIFGAYSEAMKPENLLLSILYVIASLVIGYAAAWLGLRATLRSRRA</sequence>
<evidence type="ECO:0000256" key="3">
    <source>
        <dbReference type="ARBA" id="ARBA00022519"/>
    </source>
</evidence>
<keyword evidence="12" id="KW-0479">Metal-binding</keyword>
<evidence type="ECO:0000256" key="1">
    <source>
        <dbReference type="ARBA" id="ARBA00004651"/>
    </source>
</evidence>
<dbReference type="PANTHER" id="PTHR28259">
    <property type="entry name" value="FLUORIDE EXPORT PROTEIN 1-RELATED"/>
    <property type="match status" value="1"/>
</dbReference>
<evidence type="ECO:0000256" key="7">
    <source>
        <dbReference type="ARBA" id="ARBA00023065"/>
    </source>
</evidence>
<keyword evidence="2 12" id="KW-1003">Cell membrane</keyword>
<evidence type="ECO:0000256" key="2">
    <source>
        <dbReference type="ARBA" id="ARBA00022475"/>
    </source>
</evidence>
<protein>
    <recommendedName>
        <fullName evidence="12">Fluoride-specific ion channel FluC</fullName>
    </recommendedName>
</protein>
<dbReference type="HAMAP" id="MF_00454">
    <property type="entry name" value="FluC"/>
    <property type="match status" value="1"/>
</dbReference>
<evidence type="ECO:0000256" key="12">
    <source>
        <dbReference type="HAMAP-Rule" id="MF_00454"/>
    </source>
</evidence>
<feature type="transmembrane region" description="Helical" evidence="12">
    <location>
        <begin position="31"/>
        <end position="52"/>
    </location>
</feature>
<keyword evidence="9 12" id="KW-0407">Ion channel</keyword>
<dbReference type="Proteomes" id="UP000249605">
    <property type="component" value="Chromosome"/>
</dbReference>
<organism evidence="13 14">
    <name type="scientific">Azospirillum ramasamyi</name>
    <dbReference type="NCBI Taxonomy" id="682998"/>
    <lineage>
        <taxon>Bacteria</taxon>
        <taxon>Pseudomonadati</taxon>
        <taxon>Pseudomonadota</taxon>
        <taxon>Alphaproteobacteria</taxon>
        <taxon>Rhodospirillales</taxon>
        <taxon>Azospirillaceae</taxon>
        <taxon>Azospirillum</taxon>
    </lineage>
</organism>
<keyword evidence="4 12" id="KW-0812">Transmembrane</keyword>
<evidence type="ECO:0000313" key="14">
    <source>
        <dbReference type="Proteomes" id="UP000249605"/>
    </source>
</evidence>
<comment type="similarity">
    <text evidence="10 12">Belongs to the fluoride channel Fluc/FEX (TC 1.A.43) family.</text>
</comment>
<dbReference type="AlphaFoldDB" id="A0A2U9S1K0"/>
<keyword evidence="5 12" id="KW-1133">Transmembrane helix</keyword>
<accession>A0A2U9S1K0</accession>
<feature type="binding site" evidence="12">
    <location>
        <position position="74"/>
    </location>
    <ligand>
        <name>Na(+)</name>
        <dbReference type="ChEBI" id="CHEBI:29101"/>
        <note>structural</note>
    </ligand>
</feature>
<dbReference type="GO" id="GO:0140114">
    <property type="term" value="P:cellular detoxification of fluoride"/>
    <property type="evidence" value="ECO:0007669"/>
    <property type="project" value="UniProtKB-UniRule"/>
</dbReference>
<evidence type="ECO:0000256" key="8">
    <source>
        <dbReference type="ARBA" id="ARBA00023136"/>
    </source>
</evidence>
<gene>
    <name evidence="13" type="primary">ccrB</name>
    <name evidence="12" type="synonym">crcB</name>
    <name evidence="12" type="synonym">fluC</name>
    <name evidence="13" type="ORF">DM194_01180</name>
</gene>
<reference evidence="13 14" key="1">
    <citation type="journal article" date="2019" name="Int. J. Syst. Evol. Microbiol.">
        <title>Azospirillum ramasamyi sp. nov., a novel diazotrophic bacterium isolated from fermented bovine products.</title>
        <authorList>
            <person name="Anandham R."/>
            <person name="Heo J."/>
            <person name="Krishnamoorthy R."/>
            <person name="SenthilKumar M."/>
            <person name="Gopal N.O."/>
            <person name="Kim S.J."/>
            <person name="Kwon S.W."/>
        </authorList>
    </citation>
    <scope>NUCLEOTIDE SEQUENCE [LARGE SCALE GENOMIC DNA]</scope>
    <source>
        <strain evidence="13 14">M2T2B2</strain>
    </source>
</reference>
<feature type="transmembrane region" description="Helical" evidence="12">
    <location>
        <begin position="96"/>
        <end position="118"/>
    </location>
</feature>
<keyword evidence="6 12" id="KW-0915">Sodium</keyword>
<dbReference type="Pfam" id="PF02537">
    <property type="entry name" value="CRCB"/>
    <property type="match status" value="1"/>
</dbReference>
<dbReference type="GO" id="GO:0046872">
    <property type="term" value="F:metal ion binding"/>
    <property type="evidence" value="ECO:0007669"/>
    <property type="project" value="UniProtKB-KW"/>
</dbReference>
<evidence type="ECO:0000256" key="10">
    <source>
        <dbReference type="ARBA" id="ARBA00035120"/>
    </source>
</evidence>
<name>A0A2U9S1K0_9PROT</name>
<dbReference type="RefSeq" id="WP_111065558.1">
    <property type="nucleotide sequence ID" value="NZ_CP029829.1"/>
</dbReference>
<keyword evidence="7 12" id="KW-0406">Ion transport</keyword>
<keyword evidence="14" id="KW-1185">Reference proteome</keyword>
<comment type="function">
    <text evidence="12">Fluoride-specific ion channel. Important for reducing fluoride concentration in the cell, thus reducing its toxicity.</text>
</comment>
<comment type="subcellular location">
    <subcellularLocation>
        <location evidence="1 12">Cell membrane</location>
        <topology evidence="1 12">Multi-pass membrane protein</topology>
    </subcellularLocation>
</comment>
<dbReference type="InterPro" id="IPR003691">
    <property type="entry name" value="FluC"/>
</dbReference>
<evidence type="ECO:0000256" key="6">
    <source>
        <dbReference type="ARBA" id="ARBA00023053"/>
    </source>
</evidence>
<dbReference type="GO" id="GO:0005886">
    <property type="term" value="C:plasma membrane"/>
    <property type="evidence" value="ECO:0007669"/>
    <property type="project" value="UniProtKB-SubCell"/>
</dbReference>
<keyword evidence="12" id="KW-0813">Transport</keyword>
<feature type="transmembrane region" description="Helical" evidence="12">
    <location>
        <begin position="64"/>
        <end position="84"/>
    </location>
</feature>
<feature type="binding site" evidence="12">
    <location>
        <position position="77"/>
    </location>
    <ligand>
        <name>Na(+)</name>
        <dbReference type="ChEBI" id="CHEBI:29101"/>
        <note>structural</note>
    </ligand>
</feature>
<dbReference type="OrthoDB" id="9806299at2"/>
<comment type="activity regulation">
    <text evidence="12">Na(+) is not transported, but it plays an essential structural role and its presence is essential for fluoride channel function.</text>
</comment>
<keyword evidence="8 12" id="KW-0472">Membrane</keyword>
<dbReference type="PANTHER" id="PTHR28259:SF1">
    <property type="entry name" value="FLUORIDE EXPORT PROTEIN 1-RELATED"/>
    <property type="match status" value="1"/>
</dbReference>
<evidence type="ECO:0000313" key="13">
    <source>
        <dbReference type="EMBL" id="AWU92987.1"/>
    </source>
</evidence>
<dbReference type="EMBL" id="CP029829">
    <property type="protein sequence ID" value="AWU92987.1"/>
    <property type="molecule type" value="Genomic_DNA"/>
</dbReference>
<evidence type="ECO:0000256" key="4">
    <source>
        <dbReference type="ARBA" id="ARBA00022692"/>
    </source>
</evidence>
<evidence type="ECO:0000256" key="9">
    <source>
        <dbReference type="ARBA" id="ARBA00023303"/>
    </source>
</evidence>
<keyword evidence="3" id="KW-0997">Cell inner membrane</keyword>